<sequence length="388" mass="40111">METAQEREVQLLQGRQAWPFHHMMGMGMAATATAGGCFDGYGHGGGGIGSDCGFVLGWEQPPAPAPFGCFGLLAADVHDLFPLFAGMESPLPVSSSSALATPPPPPPAPAHDAIAAIPGELDDLLLNFWDASCHDGDVGEQQKPQLDAFNSTCVTHEQTTTTTTTCAAAAAAAATTTNSFFHYDDGDDPLSSIFCTGPTPPLLPAEQAVAFQQQAPAAEPEPLLSSSSSNCQGAQAQPQGAAATPRTPPVPRSSSTPTSTTASRKRATREAAESSDHAAAECSQESESSKRRRTEPAAPAPAPASSARVLCPFALLKPDGLDGGATLADINARILMRPTRPVRHPVGEFACAPRVSADQPGLSGKAVSSFTRLHTPGRGTITIIRTRG</sequence>
<dbReference type="PANTHER" id="PTHR33385">
    <property type="entry name" value="PROTEIN XRI1"/>
    <property type="match status" value="1"/>
</dbReference>
<accession>A0ABC9FU43</accession>
<feature type="region of interest" description="Disordered" evidence="1">
    <location>
        <begin position="211"/>
        <end position="305"/>
    </location>
</feature>
<keyword evidence="3" id="KW-1185">Reference proteome</keyword>
<evidence type="ECO:0000256" key="1">
    <source>
        <dbReference type="SAM" id="MobiDB-lite"/>
    </source>
</evidence>
<evidence type="ECO:0000313" key="3">
    <source>
        <dbReference type="Proteomes" id="UP001497457"/>
    </source>
</evidence>
<feature type="compositionally biased region" description="Low complexity" evidence="1">
    <location>
        <begin position="252"/>
        <end position="262"/>
    </location>
</feature>
<proteinExistence type="predicted"/>
<evidence type="ECO:0000313" key="2">
    <source>
        <dbReference type="EMBL" id="CAL5081709.1"/>
    </source>
</evidence>
<organism evidence="2 3">
    <name type="scientific">Urochloa decumbens</name>
    <dbReference type="NCBI Taxonomy" id="240449"/>
    <lineage>
        <taxon>Eukaryota</taxon>
        <taxon>Viridiplantae</taxon>
        <taxon>Streptophyta</taxon>
        <taxon>Embryophyta</taxon>
        <taxon>Tracheophyta</taxon>
        <taxon>Spermatophyta</taxon>
        <taxon>Magnoliopsida</taxon>
        <taxon>Liliopsida</taxon>
        <taxon>Poales</taxon>
        <taxon>Poaceae</taxon>
        <taxon>PACMAD clade</taxon>
        <taxon>Panicoideae</taxon>
        <taxon>Panicodae</taxon>
        <taxon>Paniceae</taxon>
        <taxon>Melinidinae</taxon>
        <taxon>Urochloa</taxon>
    </lineage>
</organism>
<name>A0ABC9FU43_9POAL</name>
<gene>
    <name evidence="2" type="ORF">URODEC1_LOCUS108810</name>
</gene>
<dbReference type="AlphaFoldDB" id="A0ABC9FU43"/>
<dbReference type="Proteomes" id="UP001497457">
    <property type="component" value="Chromosome 7b"/>
</dbReference>
<feature type="compositionally biased region" description="Basic and acidic residues" evidence="1">
    <location>
        <begin position="268"/>
        <end position="279"/>
    </location>
</feature>
<reference evidence="2 3" key="2">
    <citation type="submission" date="2024-10" db="EMBL/GenBank/DDBJ databases">
        <authorList>
            <person name="Ryan C."/>
        </authorList>
    </citation>
    <scope>NUCLEOTIDE SEQUENCE [LARGE SCALE GENOMIC DNA]</scope>
</reference>
<protein>
    <submittedName>
        <fullName evidence="2">Uncharacterized protein</fullName>
    </submittedName>
</protein>
<feature type="compositionally biased region" description="Low complexity" evidence="1">
    <location>
        <begin position="211"/>
        <end position="245"/>
    </location>
</feature>
<dbReference type="PANTHER" id="PTHR33385:SF14">
    <property type="entry name" value="PROTEIN XRI1"/>
    <property type="match status" value="1"/>
</dbReference>
<dbReference type="EMBL" id="OZ075117">
    <property type="protein sequence ID" value="CAL5081709.1"/>
    <property type="molecule type" value="Genomic_DNA"/>
</dbReference>
<reference evidence="3" key="1">
    <citation type="submission" date="2024-06" db="EMBL/GenBank/DDBJ databases">
        <authorList>
            <person name="Ryan C."/>
        </authorList>
    </citation>
    <scope>NUCLEOTIDE SEQUENCE [LARGE SCALE GENOMIC DNA]</scope>
</reference>
<dbReference type="InterPro" id="IPR039933">
    <property type="entry name" value="XRI1"/>
</dbReference>